<protein>
    <recommendedName>
        <fullName evidence="3">Replication protein</fullName>
    </recommendedName>
</protein>
<evidence type="ECO:0000313" key="2">
    <source>
        <dbReference type="Proteomes" id="UP001161704"/>
    </source>
</evidence>
<evidence type="ECO:0008006" key="3">
    <source>
        <dbReference type="Google" id="ProtNLM"/>
    </source>
</evidence>
<name>A0AA42RCI3_AERCA</name>
<comment type="caution">
    <text evidence="1">The sequence shown here is derived from an EMBL/GenBank/DDBJ whole genome shotgun (WGS) entry which is preliminary data.</text>
</comment>
<dbReference type="AlphaFoldDB" id="A0AA42RCI3"/>
<dbReference type="Proteomes" id="UP001161704">
    <property type="component" value="Unassembled WGS sequence"/>
</dbReference>
<gene>
    <name evidence="1" type="ORF">N5I20_17160</name>
</gene>
<reference evidence="1" key="1">
    <citation type="submission" date="2022-09" db="EMBL/GenBank/DDBJ databases">
        <title>Intensive care unit water sources are persistently colonized with multi-drug resistant bacteria and are the site of extensive horizontal gene transfer of antibiotic resistance genes.</title>
        <authorList>
            <person name="Diorio-Toth L."/>
        </authorList>
    </citation>
    <scope>NUCLEOTIDE SEQUENCE</scope>
    <source>
        <strain evidence="1">GD03710</strain>
    </source>
</reference>
<evidence type="ECO:0000313" key="1">
    <source>
        <dbReference type="EMBL" id="MDH1506780.1"/>
    </source>
</evidence>
<accession>A0AA42RCI3</accession>
<dbReference type="RefSeq" id="WP_128313540.1">
    <property type="nucleotide sequence ID" value="NZ_BQVH01000163.1"/>
</dbReference>
<dbReference type="EMBL" id="JAOCIZ010000080">
    <property type="protein sequence ID" value="MDH1506780.1"/>
    <property type="molecule type" value="Genomic_DNA"/>
</dbReference>
<proteinExistence type="predicted"/>
<dbReference type="GeneID" id="69410873"/>
<sequence length="271" mass="32235">MNKFMNAKISDLIDVESLLPNFETLEACLRENSVRIGKLSRSSNYKARQLAEKLLDCDEEEPCYSLACHECVRRLRLRKISQLVRFSEDYTEWNIATFIYFDEMVRELEHLNIKRLKGRLSKQLERAGVKDVFIGYFEVDYQTAYRHWMPHFHLLVRCKDAYSPEWMRLRSLFQKQDVPSNVNIRKHSPVVVQKLEDPLAQIAYICKFMWHRAESYVDTKGRRKTKKYRLSNSQFVESLLKLNSLKLVDLEFMDGMRQYGTTLKESVRGNR</sequence>
<organism evidence="1 2">
    <name type="scientific">Aeromonas caviae</name>
    <name type="common">Aeromonas punctata</name>
    <dbReference type="NCBI Taxonomy" id="648"/>
    <lineage>
        <taxon>Bacteria</taxon>
        <taxon>Pseudomonadati</taxon>
        <taxon>Pseudomonadota</taxon>
        <taxon>Gammaproteobacteria</taxon>
        <taxon>Aeromonadales</taxon>
        <taxon>Aeromonadaceae</taxon>
        <taxon>Aeromonas</taxon>
    </lineage>
</organism>